<dbReference type="Pfam" id="PF08867">
    <property type="entry name" value="FRG"/>
    <property type="match status" value="1"/>
</dbReference>
<dbReference type="SMART" id="SM00901">
    <property type="entry name" value="FRG"/>
    <property type="match status" value="1"/>
</dbReference>
<accession>F0IK87</accession>
<evidence type="ECO:0000313" key="3">
    <source>
        <dbReference type="Proteomes" id="UP000003530"/>
    </source>
</evidence>
<reference evidence="2 3" key="1">
    <citation type="submission" date="2011-02" db="EMBL/GenBank/DDBJ databases">
        <authorList>
            <person name="Muzny D."/>
            <person name="Qin X."/>
            <person name="Deng J."/>
            <person name="Jiang H."/>
            <person name="Liu Y."/>
            <person name="Qu J."/>
            <person name="Song X.-Z."/>
            <person name="Zhang L."/>
            <person name="Thornton R."/>
            <person name="Coyle M."/>
            <person name="Francisco L."/>
            <person name="Jackson L."/>
            <person name="Javaid M."/>
            <person name="Korchina V."/>
            <person name="Kovar C."/>
            <person name="Mata R."/>
            <person name="Mathew T."/>
            <person name="Ngo R."/>
            <person name="Nguyen L."/>
            <person name="Nguyen N."/>
            <person name="Okwuonu G."/>
            <person name="Ongeri F."/>
            <person name="Pham C."/>
            <person name="Simmons D."/>
            <person name="Wilczek-Boney K."/>
            <person name="Hale W."/>
            <person name="Jakkamsetti A."/>
            <person name="Pham P."/>
            <person name="Ruth R."/>
            <person name="San Lucas F."/>
            <person name="Warren J."/>
            <person name="Zhang J."/>
            <person name="Zhao Z."/>
            <person name="Zhou C."/>
            <person name="Zhu D."/>
            <person name="Lee S."/>
            <person name="Bess C."/>
            <person name="Blankenburg K."/>
            <person name="Forbes L."/>
            <person name="Fu Q."/>
            <person name="Gubbala S."/>
            <person name="Hirani K."/>
            <person name="Jayaseelan J.C."/>
            <person name="Lara F."/>
            <person name="Munidasa M."/>
            <person name="Palculict T."/>
            <person name="Patil S."/>
            <person name="Pu L.-L."/>
            <person name="Saada N."/>
            <person name="Tang L."/>
            <person name="Weissenberger G."/>
            <person name="Zhu Y."/>
            <person name="Hemphill L."/>
            <person name="Shang Y."/>
            <person name="Youmans B."/>
            <person name="Ayvaz T."/>
            <person name="Ross M."/>
            <person name="Santibanez J."/>
            <person name="Aqrawi P."/>
            <person name="Gross S."/>
            <person name="Joshi V."/>
            <person name="Fowler G."/>
            <person name="Nazareth L."/>
            <person name="Reid J."/>
            <person name="Worley K."/>
            <person name="Petrosino J."/>
            <person name="Highlander S."/>
            <person name="Gibbs R."/>
        </authorList>
    </citation>
    <scope>NUCLEOTIDE SEQUENCE [LARGE SCALE GENOMIC DNA]</scope>
    <source>
        <strain evidence="2 3">SK150</strain>
    </source>
</reference>
<name>F0IK87_STRSA</name>
<evidence type="ECO:0000313" key="2">
    <source>
        <dbReference type="EMBL" id="EGD37508.1"/>
    </source>
</evidence>
<feature type="domain" description="FRG" evidence="1">
    <location>
        <begin position="106"/>
        <end position="222"/>
    </location>
</feature>
<evidence type="ECO:0000259" key="1">
    <source>
        <dbReference type="SMART" id="SM00901"/>
    </source>
</evidence>
<proteinExistence type="predicted"/>
<dbReference type="HOGENOM" id="CLU_805697_0_0_9"/>
<dbReference type="Proteomes" id="UP000003530">
    <property type="component" value="Unassembled WGS sequence"/>
</dbReference>
<dbReference type="PATRIC" id="fig|888811.3.peg.534"/>
<organism evidence="2 3">
    <name type="scientific">Streptococcus sanguinis SK150</name>
    <dbReference type="NCBI Taxonomy" id="888811"/>
    <lineage>
        <taxon>Bacteria</taxon>
        <taxon>Bacillati</taxon>
        <taxon>Bacillota</taxon>
        <taxon>Bacilli</taxon>
        <taxon>Lactobacillales</taxon>
        <taxon>Streptococcaceae</taxon>
        <taxon>Streptococcus</taxon>
    </lineage>
</organism>
<dbReference type="EMBL" id="AEXY01000004">
    <property type="protein sequence ID" value="EGD37508.1"/>
    <property type="molecule type" value="Genomic_DNA"/>
</dbReference>
<dbReference type="RefSeq" id="WP_002908811.1">
    <property type="nucleotide sequence ID" value="NZ_GL872442.1"/>
</dbReference>
<comment type="caution">
    <text evidence="2">The sequence shown here is derived from an EMBL/GenBank/DDBJ whole genome shotgun (WGS) entry which is preliminary data.</text>
</comment>
<sequence length="370" mass="43684">MSKNEYSIIKDFLDKDDSLFDTLTITIGLIGIKDNSDNPSQKYKVSKIEASTEGKNEKFLKIRNFIEELNEEVSNELNTGFKKSDKNSGWSVFFLIKECIQILSRDDFNFNYYRGQRIGKWKTVPSAFRDFMNIRGDIYHDKFEDIYKEIHRKFPEKIRYIEFPQMEVSDECSTIMYARGQQLALLQHYELYTPLLDITSNPFVALLFMINGELDDPKLEFYDISNTILFMEPEKTKLNNRILAQKGAFLNFEMLLSKVEKNTSLIDELKKENNTMQIPRVALEIKYLEEDTKAESEKEAKINKKLEENEEAKQLVNSVGNLNIDSNRKNVFQDVQKKLRTKLAEFKYFEDDLFPDFEDFLKNRMKLFKE</sequence>
<dbReference type="AlphaFoldDB" id="F0IK87"/>
<protein>
    <submittedName>
        <fullName evidence="2">FRG domain protein</fullName>
    </submittedName>
</protein>
<dbReference type="InterPro" id="IPR014966">
    <property type="entry name" value="FRG-dom"/>
</dbReference>
<gene>
    <name evidence="2" type="ORF">HMPREF9383_0539</name>
</gene>